<evidence type="ECO:0000256" key="2">
    <source>
        <dbReference type="PROSITE-ProRule" id="PRU00252"/>
    </source>
</evidence>
<dbReference type="RefSeq" id="WP_091185427.1">
    <property type="nucleotide sequence ID" value="NZ_FNRY01000001.1"/>
</dbReference>
<keyword evidence="1 2" id="KW-0238">DNA-binding</keyword>
<evidence type="ECO:0000313" key="4">
    <source>
        <dbReference type="EMBL" id="SEC14342.1"/>
    </source>
</evidence>
<dbReference type="PROSITE" id="PS50935">
    <property type="entry name" value="SSB"/>
    <property type="match status" value="1"/>
</dbReference>
<evidence type="ECO:0000313" key="5">
    <source>
        <dbReference type="Proteomes" id="UP000199183"/>
    </source>
</evidence>
<dbReference type="AlphaFoldDB" id="A0A1H4Q4H5"/>
<dbReference type="STRING" id="640635.SAMN04489806_2705"/>
<sequence length="173" mass="18599">MADAITVTGIVATEPSVVTTSSTAICNFRLASSLRRFDKKTGAWTDYGTNWYSVAAYRYLADNVSASLHKGDHVIVMGRLRVREWTNGERKGLAVDIDADAIGHDLGWGTSVYTRPTKDESAEVATTEGDDLEIAISNGEPLADTVRDGAETPRQPAWDPSPLGAPVVADTPF</sequence>
<accession>A0A1H4Q4H5</accession>
<dbReference type="InterPro" id="IPR012340">
    <property type="entry name" value="NA-bd_OB-fold"/>
</dbReference>
<dbReference type="SUPFAM" id="SSF50249">
    <property type="entry name" value="Nucleic acid-binding proteins"/>
    <property type="match status" value="1"/>
</dbReference>
<evidence type="ECO:0000256" key="3">
    <source>
        <dbReference type="SAM" id="MobiDB-lite"/>
    </source>
</evidence>
<dbReference type="CDD" id="cd04496">
    <property type="entry name" value="SSB_OBF"/>
    <property type="match status" value="1"/>
</dbReference>
<dbReference type="Proteomes" id="UP000199183">
    <property type="component" value="Unassembled WGS sequence"/>
</dbReference>
<organism evidence="4 5">
    <name type="scientific">Paramicrobacterium humi</name>
    <dbReference type="NCBI Taxonomy" id="640635"/>
    <lineage>
        <taxon>Bacteria</taxon>
        <taxon>Bacillati</taxon>
        <taxon>Actinomycetota</taxon>
        <taxon>Actinomycetes</taxon>
        <taxon>Micrococcales</taxon>
        <taxon>Microbacteriaceae</taxon>
        <taxon>Paramicrobacterium</taxon>
    </lineage>
</organism>
<evidence type="ECO:0000256" key="1">
    <source>
        <dbReference type="ARBA" id="ARBA00023125"/>
    </source>
</evidence>
<dbReference type="InterPro" id="IPR000424">
    <property type="entry name" value="Primosome_PriB/ssb"/>
</dbReference>
<dbReference type="GO" id="GO:0003697">
    <property type="term" value="F:single-stranded DNA binding"/>
    <property type="evidence" value="ECO:0007669"/>
    <property type="project" value="InterPro"/>
</dbReference>
<dbReference type="OrthoDB" id="4427276at2"/>
<name>A0A1H4Q4H5_9MICO</name>
<dbReference type="Pfam" id="PF00436">
    <property type="entry name" value="SSB"/>
    <property type="match status" value="1"/>
</dbReference>
<keyword evidence="5" id="KW-1185">Reference proteome</keyword>
<gene>
    <name evidence="4" type="ORF">SAMN04489806_2705</name>
</gene>
<proteinExistence type="predicted"/>
<feature type="region of interest" description="Disordered" evidence="3">
    <location>
        <begin position="137"/>
        <end position="173"/>
    </location>
</feature>
<dbReference type="Gene3D" id="2.40.50.140">
    <property type="entry name" value="Nucleic acid-binding proteins"/>
    <property type="match status" value="1"/>
</dbReference>
<reference evidence="4 5" key="1">
    <citation type="submission" date="2016-10" db="EMBL/GenBank/DDBJ databases">
        <authorList>
            <person name="de Groot N.N."/>
        </authorList>
    </citation>
    <scope>NUCLEOTIDE SEQUENCE [LARGE SCALE GENOMIC DNA]</scope>
    <source>
        <strain evidence="4 5">DSM 21799</strain>
    </source>
</reference>
<protein>
    <submittedName>
        <fullName evidence="4">Single-strand DNA-binding protein</fullName>
    </submittedName>
</protein>
<dbReference type="EMBL" id="FNRY01000001">
    <property type="protein sequence ID" value="SEC14342.1"/>
    <property type="molecule type" value="Genomic_DNA"/>
</dbReference>